<dbReference type="SUPFAM" id="SSF54631">
    <property type="entry name" value="CBS-domain pair"/>
    <property type="match status" value="1"/>
</dbReference>
<dbReference type="CDD" id="cd17775">
    <property type="entry name" value="CBS_pair_bact_arch"/>
    <property type="match status" value="1"/>
</dbReference>
<dbReference type="RefSeq" id="WP_005371689.1">
    <property type="nucleotide sequence ID" value="NZ_CM001475.1"/>
</dbReference>
<proteinExistence type="predicted"/>
<organism evidence="4 5">
    <name type="scientific">Methylomicrobium album BG8</name>
    <dbReference type="NCBI Taxonomy" id="686340"/>
    <lineage>
        <taxon>Bacteria</taxon>
        <taxon>Pseudomonadati</taxon>
        <taxon>Pseudomonadota</taxon>
        <taxon>Gammaproteobacteria</taxon>
        <taxon>Methylococcales</taxon>
        <taxon>Methylococcaceae</taxon>
        <taxon>Methylomicrobium</taxon>
    </lineage>
</organism>
<evidence type="ECO:0000256" key="1">
    <source>
        <dbReference type="ARBA" id="ARBA00022737"/>
    </source>
</evidence>
<dbReference type="InterPro" id="IPR046342">
    <property type="entry name" value="CBS_dom_sf"/>
</dbReference>
<dbReference type="Gene3D" id="3.10.580.10">
    <property type="entry name" value="CBS-domain"/>
    <property type="match status" value="1"/>
</dbReference>
<feature type="domain" description="CBS" evidence="3">
    <location>
        <begin position="7"/>
        <end position="67"/>
    </location>
</feature>
<dbReference type="AlphaFoldDB" id="H8GP70"/>
<dbReference type="PANTHER" id="PTHR48108">
    <property type="entry name" value="CBS DOMAIN-CONTAINING PROTEIN CBSX2, CHLOROPLASTIC"/>
    <property type="match status" value="1"/>
</dbReference>
<evidence type="ECO:0000256" key="2">
    <source>
        <dbReference type="PROSITE-ProRule" id="PRU00703"/>
    </source>
</evidence>
<dbReference type="Proteomes" id="UP000005090">
    <property type="component" value="Chromosome"/>
</dbReference>
<dbReference type="PROSITE" id="PS51371">
    <property type="entry name" value="CBS"/>
    <property type="match status" value="2"/>
</dbReference>
<dbReference type="EMBL" id="CM001475">
    <property type="protein sequence ID" value="EIC29656.1"/>
    <property type="molecule type" value="Genomic_DNA"/>
</dbReference>
<feature type="domain" description="CBS" evidence="3">
    <location>
        <begin position="76"/>
        <end position="132"/>
    </location>
</feature>
<evidence type="ECO:0000313" key="5">
    <source>
        <dbReference type="Proteomes" id="UP000005090"/>
    </source>
</evidence>
<evidence type="ECO:0000259" key="3">
    <source>
        <dbReference type="PROSITE" id="PS51371"/>
    </source>
</evidence>
<dbReference type="InterPro" id="IPR051462">
    <property type="entry name" value="CBS_domain-containing"/>
</dbReference>
<dbReference type="Pfam" id="PF00571">
    <property type="entry name" value="CBS"/>
    <property type="match status" value="2"/>
</dbReference>
<dbReference type="eggNOG" id="COG0517">
    <property type="taxonomic scope" value="Bacteria"/>
</dbReference>
<gene>
    <name evidence="4" type="ORF">Metal_1890</name>
</gene>
<keyword evidence="2" id="KW-0129">CBS domain</keyword>
<evidence type="ECO:0000313" key="4">
    <source>
        <dbReference type="EMBL" id="EIC29656.1"/>
    </source>
</evidence>
<dbReference type="InterPro" id="IPR000644">
    <property type="entry name" value="CBS_dom"/>
</dbReference>
<name>H8GP70_METAL</name>
<dbReference type="PANTHER" id="PTHR48108:SF26">
    <property type="entry name" value="CBS DOMAIN-CONTAINING PROTEIN DDB_G0289609"/>
    <property type="match status" value="1"/>
</dbReference>
<sequence>MTLKTLCNREVLVAYKDDTIFNAAVLMRQYHAGDVIIVEERNGLRYPVGIVTDRDIVIEVIAKELAIDTVTVGDLMCRELVLAQEDDDLLDAIRSMRQKGVRRLPVVDKSGVLVGIFAADDLIGLIAEQLQGAAGLIGKEQAQEKQYRY</sequence>
<dbReference type="STRING" id="686340.Metal_1890"/>
<accession>H8GP70</accession>
<protein>
    <submittedName>
        <fullName evidence="4">Putative transcriptional regulator, contains C-terminal CBS domains</fullName>
    </submittedName>
</protein>
<keyword evidence="1" id="KW-0677">Repeat</keyword>
<dbReference type="SMART" id="SM00116">
    <property type="entry name" value="CBS"/>
    <property type="match status" value="2"/>
</dbReference>
<keyword evidence="5" id="KW-1185">Reference proteome</keyword>
<dbReference type="HOGENOM" id="CLU_040681_12_0_6"/>
<reference evidence="4 5" key="1">
    <citation type="journal article" date="2013" name="Genome Announc.">
        <title>Genome Sequence of the Obligate Gammaproteobacterial Methanotroph Methylomicrobium album Strain BG8.</title>
        <authorList>
            <person name="Kits K.D."/>
            <person name="Kalyuzhnaya M.G."/>
            <person name="Klotz M.G."/>
            <person name="Jetten M.S."/>
            <person name="Op den Camp H.J."/>
            <person name="Vuilleumier S."/>
            <person name="Bringel F."/>
            <person name="Dispirito A.A."/>
            <person name="Murrell J.C."/>
            <person name="Bruce D."/>
            <person name="Cheng J.F."/>
            <person name="Copeland A."/>
            <person name="Goodwin L."/>
            <person name="Hauser L."/>
            <person name="Lajus A."/>
            <person name="Land M.L."/>
            <person name="Lapidus A."/>
            <person name="Lucas S."/>
            <person name="Medigue C."/>
            <person name="Pitluck S."/>
            <person name="Woyke T."/>
            <person name="Zeytun A."/>
            <person name="Stein L.Y."/>
        </authorList>
    </citation>
    <scope>NUCLEOTIDE SEQUENCE [LARGE SCALE GENOMIC DNA]</scope>
    <source>
        <strain evidence="4 5">BG8</strain>
    </source>
</reference>